<evidence type="ECO:0000256" key="1">
    <source>
        <dbReference type="SAM" id="MobiDB-lite"/>
    </source>
</evidence>
<dbReference type="EMBL" id="HE575323">
    <property type="protein sequence ID" value="CCC93285.1"/>
    <property type="molecule type" value="Genomic_DNA"/>
</dbReference>
<proteinExistence type="predicted"/>
<reference evidence="2" key="1">
    <citation type="journal article" date="2012" name="Proc. Natl. Acad. Sci. U.S.A.">
        <title>Antigenic diversity is generated by distinct evolutionary mechanisms in African trypanosome species.</title>
        <authorList>
            <person name="Jackson A.P."/>
            <person name="Berry A."/>
            <person name="Aslett M."/>
            <person name="Allison H.C."/>
            <person name="Burton P."/>
            <person name="Vavrova-Anderson J."/>
            <person name="Brown R."/>
            <person name="Browne H."/>
            <person name="Corton N."/>
            <person name="Hauser H."/>
            <person name="Gamble J."/>
            <person name="Gilderthorp R."/>
            <person name="Marcello L."/>
            <person name="McQuillan J."/>
            <person name="Otto T.D."/>
            <person name="Quail M.A."/>
            <person name="Sanders M.J."/>
            <person name="van Tonder A."/>
            <person name="Ginger M.L."/>
            <person name="Field M.C."/>
            <person name="Barry J.D."/>
            <person name="Hertz-Fowler C."/>
            <person name="Berriman M."/>
        </authorList>
    </citation>
    <scope>NUCLEOTIDE SEQUENCE</scope>
    <source>
        <strain evidence="2">IL3000</strain>
    </source>
</reference>
<dbReference type="VEuPathDB" id="TriTrypDB:TcIL3000_10_440"/>
<feature type="region of interest" description="Disordered" evidence="1">
    <location>
        <begin position="72"/>
        <end position="93"/>
    </location>
</feature>
<accession>G0UV70</accession>
<sequence>MFLRCNSCKQRITCCPGCGDTKFILANDQQVAGPDTITTSASGDVPNNRELLPQPPTAFDLFCRDEAGRGEACSSSRVDDEGEGASNPGERKRQLAEAWLSADMATRQRYEISAKSQKLAECLLLPKKKPGISPRVSPRDVRTEARPCGKVVESSSQEGTSSGYRRFRQQNIALYRGKRGAAARDWKAMSIEEKKPYEEGAATFNKAKQK</sequence>
<dbReference type="CDD" id="cd00084">
    <property type="entry name" value="HMG-box_SF"/>
    <property type="match status" value="1"/>
</dbReference>
<evidence type="ECO:0000313" key="2">
    <source>
        <dbReference type="EMBL" id="CCC93285.1"/>
    </source>
</evidence>
<dbReference type="AlphaFoldDB" id="G0UV70"/>
<feature type="compositionally biased region" description="Basic and acidic residues" evidence="1">
    <location>
        <begin position="137"/>
        <end position="147"/>
    </location>
</feature>
<feature type="compositionally biased region" description="Polar residues" evidence="1">
    <location>
        <begin position="153"/>
        <end position="163"/>
    </location>
</feature>
<feature type="region of interest" description="Disordered" evidence="1">
    <location>
        <begin position="130"/>
        <end position="165"/>
    </location>
</feature>
<protein>
    <submittedName>
        <fullName evidence="2">Uncharacterized protein</fullName>
    </submittedName>
</protein>
<gene>
    <name evidence="2" type="ORF">TCIL3000_10_440</name>
</gene>
<organism evidence="2">
    <name type="scientific">Trypanosoma congolense (strain IL3000)</name>
    <dbReference type="NCBI Taxonomy" id="1068625"/>
    <lineage>
        <taxon>Eukaryota</taxon>
        <taxon>Discoba</taxon>
        <taxon>Euglenozoa</taxon>
        <taxon>Kinetoplastea</taxon>
        <taxon>Metakinetoplastina</taxon>
        <taxon>Trypanosomatida</taxon>
        <taxon>Trypanosomatidae</taxon>
        <taxon>Trypanosoma</taxon>
        <taxon>Nannomonas</taxon>
    </lineage>
</organism>
<name>G0UV70_TRYCI</name>